<dbReference type="Proteomes" id="UP000029227">
    <property type="component" value="Unassembled WGS sequence"/>
</dbReference>
<organism evidence="1 2">
    <name type="scientific">Photobacterium aphoticum</name>
    <dbReference type="NCBI Taxonomy" id="754436"/>
    <lineage>
        <taxon>Bacteria</taxon>
        <taxon>Pseudomonadati</taxon>
        <taxon>Pseudomonadota</taxon>
        <taxon>Gammaproteobacteria</taxon>
        <taxon>Vibrionales</taxon>
        <taxon>Vibrionaceae</taxon>
        <taxon>Photobacterium</taxon>
    </lineage>
</organism>
<protein>
    <submittedName>
        <fullName evidence="1">Uncharacterized protein</fullName>
    </submittedName>
</protein>
<gene>
    <name evidence="1" type="ORF">JCM19237_330</name>
</gene>
<name>A0A090QXN0_9GAMM</name>
<accession>A0A090QXN0</accession>
<evidence type="ECO:0000313" key="1">
    <source>
        <dbReference type="EMBL" id="GAL07950.1"/>
    </source>
</evidence>
<proteinExistence type="predicted"/>
<evidence type="ECO:0000313" key="2">
    <source>
        <dbReference type="Proteomes" id="UP000029227"/>
    </source>
</evidence>
<dbReference type="AlphaFoldDB" id="A0A090QXN0"/>
<reference evidence="1 2" key="1">
    <citation type="journal article" date="2014" name="Genome Announc.">
        <title>Draft Genome Sequences of Two Vibrionaceae Species, Vibrio ponticus C121 and Photobacterium aphoticum C119, Isolated as Coral Reef Microbiota.</title>
        <authorList>
            <person name="Al-saari N."/>
            <person name="Meirelles P.M."/>
            <person name="Mino S."/>
            <person name="Suda W."/>
            <person name="Oshima K."/>
            <person name="Hattori M."/>
            <person name="Ohkuma M."/>
            <person name="Thompson F.L."/>
            <person name="Gomez-Gil B."/>
            <person name="Sawabe T."/>
            <person name="Sawabe T."/>
        </authorList>
    </citation>
    <scope>NUCLEOTIDE SEQUENCE [LARGE SCALE GENOMIC DNA]</scope>
    <source>
        <strain evidence="1 2">JCM 19237</strain>
    </source>
</reference>
<dbReference type="EMBL" id="BBMN01000020">
    <property type="protein sequence ID" value="GAL07950.1"/>
    <property type="molecule type" value="Genomic_DNA"/>
</dbReference>
<comment type="caution">
    <text evidence="1">The sequence shown here is derived from an EMBL/GenBank/DDBJ whole genome shotgun (WGS) entry which is preliminary data.</text>
</comment>
<sequence length="179" mass="20149">MPYQFTVDGKEVNIDIDLRELGNTSSVLSIAPEVPIEFEVNGRKLNAKVVPLNGHAMEAIEMARVSRSNHEPNSVPYRKLSNRIAMLEMTHGMRIDGEPPLLEPAIEYRGKLIMEMEIDTEFRAFFAAMTAARRKLTHGLATVYKDGVYLLVTMRELAEGKGEQPIMFPFQANNFLPAI</sequence>
<dbReference type="STRING" id="754436.JCM19237_330"/>